<comment type="caution">
    <text evidence="2">The sequence shown here is derived from an EMBL/GenBank/DDBJ whole genome shotgun (WGS) entry which is preliminary data.</text>
</comment>
<dbReference type="PATRIC" id="fig|1229276.3.peg.2021"/>
<organism evidence="2 3">
    <name type="scientific">Sphingobacterium deserti</name>
    <dbReference type="NCBI Taxonomy" id="1229276"/>
    <lineage>
        <taxon>Bacteria</taxon>
        <taxon>Pseudomonadati</taxon>
        <taxon>Bacteroidota</taxon>
        <taxon>Sphingobacteriia</taxon>
        <taxon>Sphingobacteriales</taxon>
        <taxon>Sphingobacteriaceae</taxon>
        <taxon>Sphingobacterium</taxon>
    </lineage>
</organism>
<dbReference type="eggNOG" id="ENOG5033SPM">
    <property type="taxonomic scope" value="Bacteria"/>
</dbReference>
<feature type="signal peptide" evidence="1">
    <location>
        <begin position="1"/>
        <end position="21"/>
    </location>
</feature>
<dbReference type="RefSeq" id="WP_037498276.1">
    <property type="nucleotide sequence ID" value="NZ_JJMU01000029.1"/>
</dbReference>
<keyword evidence="3" id="KW-1185">Reference proteome</keyword>
<protein>
    <recommendedName>
        <fullName evidence="4">Lipoprotein</fullName>
    </recommendedName>
</protein>
<dbReference type="PROSITE" id="PS51257">
    <property type="entry name" value="PROKAR_LIPOPROTEIN"/>
    <property type="match status" value="1"/>
</dbReference>
<keyword evidence="1" id="KW-0732">Signal</keyword>
<evidence type="ECO:0000313" key="3">
    <source>
        <dbReference type="Proteomes" id="UP000031802"/>
    </source>
</evidence>
<proteinExistence type="predicted"/>
<gene>
    <name evidence="2" type="ORF">DI53_1963</name>
</gene>
<dbReference type="OrthoDB" id="698753at2"/>
<evidence type="ECO:0000256" key="1">
    <source>
        <dbReference type="SAM" id="SignalP"/>
    </source>
</evidence>
<feature type="chain" id="PRO_5002142212" description="Lipoprotein" evidence="1">
    <location>
        <begin position="22"/>
        <end position="598"/>
    </location>
</feature>
<dbReference type="EMBL" id="JJMU01000029">
    <property type="protein sequence ID" value="KGE14133.1"/>
    <property type="molecule type" value="Genomic_DNA"/>
</dbReference>
<dbReference type="Proteomes" id="UP000031802">
    <property type="component" value="Unassembled WGS sequence"/>
</dbReference>
<reference evidence="3" key="1">
    <citation type="submission" date="2014-04" db="EMBL/GenBank/DDBJ databases">
        <title>Whole-Genome optical mapping and complete genome sequence of Sphingobacterium deserti sp. nov., a new spaces isolated from desert in the west of China.</title>
        <authorList>
            <person name="Teng C."/>
            <person name="Zhou Z."/>
            <person name="Li X."/>
            <person name="Chen M."/>
            <person name="Lin M."/>
            <person name="Wang L."/>
            <person name="Su S."/>
            <person name="Zhang C."/>
            <person name="Zhang W."/>
        </authorList>
    </citation>
    <scope>NUCLEOTIDE SEQUENCE [LARGE SCALE GENOMIC DNA]</scope>
    <source>
        <strain evidence="3">ACCC05744</strain>
    </source>
</reference>
<sequence>MITKNLSACFRLLLYIGSACALLSCSRDSQDETNQDASLVVRVSGLEDYVAVTTSVELRQGSSSKQAPAMNTASGSLFNTTEMQQIDNKEHEMHFSNDFDVDFEIVKAHPASTAPKETMAGENGTKMSAKRSLMARQPLGSTVRYRLLVYRENETNPVVNVEATGSTFPAVGIATGFNYRWVAVSTNETTSAPNVTNNIVSASDIANKDFLYASGTFFSEYGQNYLNIVFKRYTSQIQLTVDSRGMFGNIAPNSNISFAISSGETLSETADFNVQDSSFSNFQPVALSSNNMTNTDPALRTGTIYTVRPRPVAAGSLQLRFNPLLLTLDDGSTRTFADNSLTFGSAFSPVRGSSYSISARLIESGIRIGTSPLRWARSNLTYDASAAAGFRYRFRPHPVNYIFNPNVDLWNFGASTPTIPFDAIDPCRRVYPNGTWKLPSDQDLAGSISSAGRPNSLEAYTLPSTGAPGIIANWNRSTDQPASSAYPEMDNLRLPFYGYRDTTGNLLQQPAINGTQLSGLATYFTAQFYDRTETDPNTNTSVTTRHPTLLELSYNGESFAGSTTNTANYTQRLVYGQLETTSVLNQGRNIRCVRVVNP</sequence>
<evidence type="ECO:0000313" key="2">
    <source>
        <dbReference type="EMBL" id="KGE14133.1"/>
    </source>
</evidence>
<evidence type="ECO:0008006" key="4">
    <source>
        <dbReference type="Google" id="ProtNLM"/>
    </source>
</evidence>
<name>A0A0B8T448_9SPHI</name>
<dbReference type="AlphaFoldDB" id="A0A0B8T448"/>
<accession>A0A0B8T448</accession>
<reference evidence="2 3" key="2">
    <citation type="journal article" date="2015" name="PLoS ONE">
        <title>Whole-Genome Optical Mapping and Finished Genome Sequence of Sphingobacterium deserti sp. nov., a New Species Isolated from the Western Desert of China.</title>
        <authorList>
            <person name="Teng C."/>
            <person name="Zhou Z."/>
            <person name="Molnar I."/>
            <person name="Li X."/>
            <person name="Tang R."/>
            <person name="Chen M."/>
            <person name="Wang L."/>
            <person name="Su S."/>
            <person name="Zhang W."/>
            <person name="Lin M."/>
        </authorList>
    </citation>
    <scope>NUCLEOTIDE SEQUENCE [LARGE SCALE GENOMIC DNA]</scope>
    <source>
        <strain evidence="3">ACCC05744</strain>
    </source>
</reference>